<comment type="caution">
    <text evidence="2">The sequence shown here is derived from an EMBL/GenBank/DDBJ whole genome shotgun (WGS) entry which is preliminary data.</text>
</comment>
<accession>A0AAW4L4E1</accession>
<proteinExistence type="predicted"/>
<reference evidence="2 3" key="1">
    <citation type="submission" date="2021-05" db="EMBL/GenBank/DDBJ databases">
        <title>The draft genome of Geobacter pelophilus DSM 12255.</title>
        <authorList>
            <person name="Xu Z."/>
            <person name="Masuda Y."/>
            <person name="Itoh H."/>
            <person name="Senoo K."/>
        </authorList>
    </citation>
    <scope>NUCLEOTIDE SEQUENCE [LARGE SCALE GENOMIC DNA]</scope>
    <source>
        <strain evidence="2 3">DSM 12255</strain>
    </source>
</reference>
<keyword evidence="1" id="KW-0812">Transmembrane</keyword>
<evidence type="ECO:0000313" key="2">
    <source>
        <dbReference type="EMBL" id="MBT0663111.1"/>
    </source>
</evidence>
<dbReference type="EMBL" id="JAHCVJ010000001">
    <property type="protein sequence ID" value="MBT0663111.1"/>
    <property type="molecule type" value="Genomic_DNA"/>
</dbReference>
<dbReference type="RefSeq" id="WP_214169881.1">
    <property type="nucleotide sequence ID" value="NZ_JAHCVJ010000001.1"/>
</dbReference>
<dbReference type="Proteomes" id="UP000811899">
    <property type="component" value="Unassembled WGS sequence"/>
</dbReference>
<organism evidence="2 3">
    <name type="scientific">Geoanaerobacter pelophilus</name>
    <dbReference type="NCBI Taxonomy" id="60036"/>
    <lineage>
        <taxon>Bacteria</taxon>
        <taxon>Pseudomonadati</taxon>
        <taxon>Thermodesulfobacteriota</taxon>
        <taxon>Desulfuromonadia</taxon>
        <taxon>Geobacterales</taxon>
        <taxon>Geobacteraceae</taxon>
        <taxon>Geoanaerobacter</taxon>
    </lineage>
</organism>
<feature type="transmembrane region" description="Helical" evidence="1">
    <location>
        <begin position="28"/>
        <end position="50"/>
    </location>
</feature>
<evidence type="ECO:0000313" key="3">
    <source>
        <dbReference type="Proteomes" id="UP000811899"/>
    </source>
</evidence>
<keyword evidence="1" id="KW-0472">Membrane</keyword>
<name>A0AAW4L4E1_9BACT</name>
<keyword evidence="1" id="KW-1133">Transmembrane helix</keyword>
<protein>
    <submittedName>
        <fullName evidence="2">Uncharacterized protein</fullName>
    </submittedName>
</protein>
<dbReference type="AlphaFoldDB" id="A0AAW4L4E1"/>
<sequence>MKTFRTGTLPPDLKSFSLTNRKENLKEALHTIVTLILMAAIFLLVMVAAVPPEPREYPAGWEEVRG</sequence>
<evidence type="ECO:0000256" key="1">
    <source>
        <dbReference type="SAM" id="Phobius"/>
    </source>
</evidence>
<gene>
    <name evidence="2" type="ORF">KI809_02255</name>
</gene>
<keyword evidence="3" id="KW-1185">Reference proteome</keyword>